<evidence type="ECO:0000256" key="5">
    <source>
        <dbReference type="ARBA" id="ARBA00022840"/>
    </source>
</evidence>
<keyword evidence="2" id="KW-0808">Transferase</keyword>
<dbReference type="Gene3D" id="1.10.510.10">
    <property type="entry name" value="Transferase(Phosphotransferase) domain 1"/>
    <property type="match status" value="1"/>
</dbReference>
<feature type="domain" description="Protein kinase" evidence="7">
    <location>
        <begin position="228"/>
        <end position="499"/>
    </location>
</feature>
<evidence type="ECO:0000313" key="9">
    <source>
        <dbReference type="Proteomes" id="UP001497522"/>
    </source>
</evidence>
<dbReference type="InterPro" id="IPR008271">
    <property type="entry name" value="Ser/Thr_kinase_AS"/>
</dbReference>
<dbReference type="Proteomes" id="UP001497522">
    <property type="component" value="Chromosome 6"/>
</dbReference>
<evidence type="ECO:0000256" key="3">
    <source>
        <dbReference type="ARBA" id="ARBA00022741"/>
    </source>
</evidence>
<feature type="binding site" evidence="6">
    <location>
        <position position="255"/>
    </location>
    <ligand>
        <name>ATP</name>
        <dbReference type="ChEBI" id="CHEBI:30616"/>
    </ligand>
</feature>
<dbReference type="PROSITE" id="PS00107">
    <property type="entry name" value="PROTEIN_KINASE_ATP"/>
    <property type="match status" value="1"/>
</dbReference>
<accession>A0ABP1BND6</accession>
<dbReference type="Pfam" id="PF06760">
    <property type="entry name" value="DUF1221"/>
    <property type="match status" value="1"/>
</dbReference>
<protein>
    <recommendedName>
        <fullName evidence="7">Protein kinase domain-containing protein</fullName>
    </recommendedName>
</protein>
<proteinExistence type="predicted"/>
<dbReference type="InterPro" id="IPR010632">
    <property type="entry name" value="DUF1221"/>
</dbReference>
<evidence type="ECO:0000256" key="1">
    <source>
        <dbReference type="ARBA" id="ARBA00022527"/>
    </source>
</evidence>
<dbReference type="PANTHER" id="PTHR44329">
    <property type="entry name" value="SERINE/THREONINE-PROTEIN KINASE TNNI3K-RELATED"/>
    <property type="match status" value="1"/>
</dbReference>
<evidence type="ECO:0000259" key="7">
    <source>
        <dbReference type="PROSITE" id="PS50011"/>
    </source>
</evidence>
<sequence length="590" mass="67349">MTEINYLRLAWDVVHTLVRPGENHNVVQFNQRQCAFLKNKLLETVTRVVLLADLDSLPPEKQAVFLNCFKAVLLELYRVVKNAEEIIRGCCSQDWLKAAIKLANSVEVFADVFFKLDWCTSVVSIIFSDAMSASDLEKVARNVEGFGEDEYDRKIEEIHSVLTKHALHDCESLRRRLINELRDNRSLAPEQQEIVANLLKFLASDPAGMSEQKTKKIDLLLTIKPEKSVHINRIGKGSYGVVSKVKWLGQNFAKKSFKLCSELRFQQEAEMLANISHPHIVQVFGRSVDKRTSECSLVMELMDEDLSDHIDAFMKSPSRPSLELPVALDIMLQVAEAMLYLHRKKIVHRDVKAANILINHAKIEEMEKAGYVQAKVADLGESKIKLSRATYSPQTLAGTSRWMAPELFEKKSSDEIKYPFKADVYSYAITCSEILNMGKLPFADIEKLSEMREAVRKGIRPTLPDSLPLSVMSLIKQCWDGDPNASWPASQMESNHTMVEQSSTTMMQIPERDFDILHQRLEVLNESMEMFKKQEHDWQEYFRRGKSLNIETQIPGATTQEEEMNVTKHAVMERFWSAWAKTPLGGLDIP</sequence>
<gene>
    <name evidence="8" type="ORF">CSSPJE1EN2_LOCUS19347</name>
</gene>
<keyword evidence="5 6" id="KW-0067">ATP-binding</keyword>
<keyword evidence="9" id="KW-1185">Reference proteome</keyword>
<dbReference type="PANTHER" id="PTHR44329:SF260">
    <property type="entry name" value="PROTEIN KINASE DOMAIN-CONTAINING PROTEIN"/>
    <property type="match status" value="1"/>
</dbReference>
<name>A0ABP1BND6_9BRYO</name>
<dbReference type="InterPro" id="IPR001245">
    <property type="entry name" value="Ser-Thr/Tyr_kinase_cat_dom"/>
</dbReference>
<reference evidence="8" key="1">
    <citation type="submission" date="2024-03" db="EMBL/GenBank/DDBJ databases">
        <authorList>
            <consortium name="ELIXIR-Norway"/>
            <consortium name="Elixir Norway"/>
        </authorList>
    </citation>
    <scope>NUCLEOTIDE SEQUENCE</scope>
</reference>
<dbReference type="InterPro" id="IPR017441">
    <property type="entry name" value="Protein_kinase_ATP_BS"/>
</dbReference>
<evidence type="ECO:0000256" key="6">
    <source>
        <dbReference type="PROSITE-ProRule" id="PRU10141"/>
    </source>
</evidence>
<keyword evidence="3 6" id="KW-0547">Nucleotide-binding</keyword>
<dbReference type="InterPro" id="IPR051681">
    <property type="entry name" value="Ser/Thr_Kinases-Pseudokinases"/>
</dbReference>
<evidence type="ECO:0000256" key="2">
    <source>
        <dbReference type="ARBA" id="ARBA00022679"/>
    </source>
</evidence>
<dbReference type="PROSITE" id="PS50011">
    <property type="entry name" value="PROTEIN_KINASE_DOM"/>
    <property type="match status" value="1"/>
</dbReference>
<dbReference type="PROSITE" id="PS00108">
    <property type="entry name" value="PROTEIN_KINASE_ST"/>
    <property type="match status" value="1"/>
</dbReference>
<organism evidence="8 9">
    <name type="scientific">Sphagnum jensenii</name>
    <dbReference type="NCBI Taxonomy" id="128206"/>
    <lineage>
        <taxon>Eukaryota</taxon>
        <taxon>Viridiplantae</taxon>
        <taxon>Streptophyta</taxon>
        <taxon>Embryophyta</taxon>
        <taxon>Bryophyta</taxon>
        <taxon>Sphagnophytina</taxon>
        <taxon>Sphagnopsida</taxon>
        <taxon>Sphagnales</taxon>
        <taxon>Sphagnaceae</taxon>
        <taxon>Sphagnum</taxon>
    </lineage>
</organism>
<dbReference type="InterPro" id="IPR011009">
    <property type="entry name" value="Kinase-like_dom_sf"/>
</dbReference>
<dbReference type="InterPro" id="IPR000719">
    <property type="entry name" value="Prot_kinase_dom"/>
</dbReference>
<evidence type="ECO:0000313" key="8">
    <source>
        <dbReference type="EMBL" id="CAK9877522.1"/>
    </source>
</evidence>
<dbReference type="SMART" id="SM00220">
    <property type="entry name" value="S_TKc"/>
    <property type="match status" value="1"/>
</dbReference>
<dbReference type="EMBL" id="OZ023707">
    <property type="protein sequence ID" value="CAK9877522.1"/>
    <property type="molecule type" value="Genomic_DNA"/>
</dbReference>
<dbReference type="SUPFAM" id="SSF56112">
    <property type="entry name" value="Protein kinase-like (PK-like)"/>
    <property type="match status" value="1"/>
</dbReference>
<keyword evidence="4" id="KW-0418">Kinase</keyword>
<evidence type="ECO:0000256" key="4">
    <source>
        <dbReference type="ARBA" id="ARBA00022777"/>
    </source>
</evidence>
<dbReference type="Pfam" id="PF07714">
    <property type="entry name" value="PK_Tyr_Ser-Thr"/>
    <property type="match status" value="1"/>
</dbReference>
<keyword evidence="1" id="KW-0723">Serine/threonine-protein kinase</keyword>